<evidence type="ECO:0000256" key="2">
    <source>
        <dbReference type="ARBA" id="ARBA00023163"/>
    </source>
</evidence>
<keyword evidence="2" id="KW-0804">Transcription</keyword>
<gene>
    <name evidence="5" type="ORF">Eint_110440</name>
</gene>
<evidence type="ECO:0000259" key="4">
    <source>
        <dbReference type="Pfam" id="PF13656"/>
    </source>
</evidence>
<dbReference type="RefSeq" id="XP_003073904.1">
    <property type="nucleotide sequence ID" value="XM_003073858.1"/>
</dbReference>
<organism evidence="5 6">
    <name type="scientific">Encephalitozoon intestinalis (strain ATCC 50506)</name>
    <name type="common">Microsporidian parasite</name>
    <name type="synonym">Septata intestinalis</name>
    <dbReference type="NCBI Taxonomy" id="876142"/>
    <lineage>
        <taxon>Eukaryota</taxon>
        <taxon>Fungi</taxon>
        <taxon>Fungi incertae sedis</taxon>
        <taxon>Microsporidia</taxon>
        <taxon>Unikaryonidae</taxon>
        <taxon>Encephalitozoon</taxon>
    </lineage>
</organism>
<evidence type="ECO:0000313" key="5">
    <source>
        <dbReference type="EMBL" id="ADM12544.1"/>
    </source>
</evidence>
<dbReference type="PANTHER" id="PTHR13946:SF28">
    <property type="entry name" value="DNA-DIRECTED RNA POLYMERASES I AND III SUBUNIT RPAC2"/>
    <property type="match status" value="1"/>
</dbReference>
<dbReference type="Proteomes" id="UP000002313">
    <property type="component" value="Chromosome XI"/>
</dbReference>
<comment type="similarity">
    <text evidence="3">Belongs to the archaeal Rpo11/eukaryotic RPB11/RPC19 RNA polymerase subunit family.</text>
</comment>
<dbReference type="OrthoDB" id="510325at2759"/>
<dbReference type="InterPro" id="IPR033898">
    <property type="entry name" value="RNAP_AC19"/>
</dbReference>
<dbReference type="GO" id="GO:0003899">
    <property type="term" value="F:DNA-directed RNA polymerase activity"/>
    <property type="evidence" value="ECO:0007669"/>
    <property type="project" value="TreeGrafter"/>
</dbReference>
<dbReference type="EMBL" id="CP001952">
    <property type="protein sequence ID" value="ADM12544.1"/>
    <property type="molecule type" value="Genomic_DNA"/>
</dbReference>
<keyword evidence="6" id="KW-1185">Reference proteome</keyword>
<dbReference type="GO" id="GO:0046983">
    <property type="term" value="F:protein dimerization activity"/>
    <property type="evidence" value="ECO:0007669"/>
    <property type="project" value="InterPro"/>
</dbReference>
<dbReference type="AlphaFoldDB" id="E0SAB9"/>
<feature type="domain" description="DNA-directed RNA polymerase RBP11-like dimerisation" evidence="4">
    <location>
        <begin position="14"/>
        <end position="82"/>
    </location>
</feature>
<dbReference type="InterPro" id="IPR009025">
    <property type="entry name" value="RBP11-like_dimer"/>
</dbReference>
<accession>E0SAB9</accession>
<dbReference type="PANTHER" id="PTHR13946">
    <property type="entry name" value="DNA-DIRECTED RNA POLYMERASE I,II,III"/>
    <property type="match status" value="1"/>
</dbReference>
<dbReference type="HOGENOM" id="CLU_090381_4_2_1"/>
<dbReference type="Pfam" id="PF13656">
    <property type="entry name" value="RNA_pol_L_2"/>
    <property type="match status" value="1"/>
</dbReference>
<reference evidence="5 6" key="1">
    <citation type="journal article" date="2010" name="Nat. Commun.">
        <title>The complete sequence of the smallest known nuclear genome from the microsporidian Encephalitozoon intestinalis.</title>
        <authorList>
            <person name="Corradi N."/>
            <person name="Pombert J.-F."/>
            <person name="Farinelli L."/>
            <person name="Didier E.S."/>
            <person name="Keeling P.J."/>
        </authorList>
    </citation>
    <scope>NUCLEOTIDE SEQUENCE [LARGE SCALE GENOMIC DNA]</scope>
    <source>
        <strain evidence="5 6">ATCC 50506</strain>
    </source>
</reference>
<dbReference type="SUPFAM" id="SSF55257">
    <property type="entry name" value="RBP11-like subunits of RNA polymerase"/>
    <property type="match status" value="1"/>
</dbReference>
<evidence type="ECO:0000256" key="3">
    <source>
        <dbReference type="ARBA" id="ARBA00025751"/>
    </source>
</evidence>
<dbReference type="VEuPathDB" id="MicrosporidiaDB:Eint_110440"/>
<reference evidence="5 6" key="2">
    <citation type="journal article" date="2012" name="Proc. Natl. Acad. Sci. U.S.A.">
        <title>Gain and loss of multiple functionally related, horizontally transferred genes in the reduced genomes of two microsporidian parasites.</title>
        <authorList>
            <person name="Pombert J.-F."/>
            <person name="Selman M."/>
            <person name="Burki F."/>
            <person name="Bardell F.T."/>
            <person name="Farinelli L."/>
            <person name="Solter L.F."/>
            <person name="Whitman D.W."/>
            <person name="Weiss L.M."/>
            <person name="Corradi N."/>
            <person name="Keeling P.J."/>
        </authorList>
    </citation>
    <scope>NUCLEOTIDE SEQUENCE [LARGE SCALE GENOMIC DNA]</scope>
    <source>
        <strain evidence="5 6">ATCC 50506</strain>
    </source>
</reference>
<dbReference type="InterPro" id="IPR036603">
    <property type="entry name" value="RBP11-like"/>
</dbReference>
<dbReference type="GO" id="GO:0055029">
    <property type="term" value="C:nuclear DNA-directed RNA polymerase complex"/>
    <property type="evidence" value="ECO:0007669"/>
    <property type="project" value="UniProtKB-ARBA"/>
</dbReference>
<name>E0SAB9_ENCIT</name>
<proteinExistence type="inferred from homology"/>
<dbReference type="CDD" id="cd07029">
    <property type="entry name" value="RNAP_I_III_AC19"/>
    <property type="match status" value="1"/>
</dbReference>
<evidence type="ECO:0000313" key="6">
    <source>
        <dbReference type="Proteomes" id="UP000002313"/>
    </source>
</evidence>
<protein>
    <submittedName>
        <fullName evidence="5">DNA-directed RNA polymerase I and III subunit AC19</fullName>
    </submittedName>
</protein>
<dbReference type="KEGG" id="ein:Eint_110440"/>
<dbReference type="GO" id="GO:0006351">
    <property type="term" value="P:DNA-templated transcription"/>
    <property type="evidence" value="ECO:0007669"/>
    <property type="project" value="InterPro"/>
</dbReference>
<evidence type="ECO:0000256" key="1">
    <source>
        <dbReference type="ARBA" id="ARBA00022478"/>
    </source>
</evidence>
<sequence>MKGEDRIRILNTQTIQVEKEDHTIMNPLRWCISKNFYGENVELVGYTIPHPSDDASNLTIQFSNESSQTPPNLFKKMMEGLECMEAIGRKMESEIEKFEGKFNK</sequence>
<dbReference type="GeneID" id="9699612"/>
<dbReference type="Gene3D" id="3.30.1360.10">
    <property type="entry name" value="RNA polymerase, RBP11-like subunit"/>
    <property type="match status" value="1"/>
</dbReference>
<keyword evidence="1 5" id="KW-0240">DNA-directed RNA polymerase</keyword>